<dbReference type="InterPro" id="IPR002711">
    <property type="entry name" value="HNH"/>
</dbReference>
<evidence type="ECO:0000256" key="2">
    <source>
        <dbReference type="SAM" id="MobiDB-lite"/>
    </source>
</evidence>
<dbReference type="InterPro" id="IPR003615">
    <property type="entry name" value="HNH_nuc"/>
</dbReference>
<dbReference type="InterPro" id="IPR003870">
    <property type="entry name" value="DUF222"/>
</dbReference>
<feature type="region of interest" description="Disordered" evidence="2">
    <location>
        <begin position="1"/>
        <end position="22"/>
    </location>
</feature>
<dbReference type="CDD" id="cd00085">
    <property type="entry name" value="HNHc"/>
    <property type="match status" value="1"/>
</dbReference>
<dbReference type="EMBL" id="JACXYY010000002">
    <property type="protein sequence ID" value="MBD3913864.1"/>
    <property type="molecule type" value="Genomic_DNA"/>
</dbReference>
<feature type="domain" description="HNH nuclease" evidence="3">
    <location>
        <begin position="369"/>
        <end position="421"/>
    </location>
</feature>
<proteinExistence type="inferred from homology"/>
<comment type="similarity">
    <text evidence="1">Belongs to the Rv1128c/1148c/1588c/1702c/1945/3466 family.</text>
</comment>
<dbReference type="RefSeq" id="WP_191198225.1">
    <property type="nucleotide sequence ID" value="NZ_BAAAPA010000003.1"/>
</dbReference>
<evidence type="ECO:0000259" key="3">
    <source>
        <dbReference type="SMART" id="SM00507"/>
    </source>
</evidence>
<dbReference type="Pfam" id="PF02720">
    <property type="entry name" value="DUF222"/>
    <property type="match status" value="1"/>
</dbReference>
<organism evidence="4 5">
    <name type="scientific">Nocardioides hwasunensis</name>
    <dbReference type="NCBI Taxonomy" id="397258"/>
    <lineage>
        <taxon>Bacteria</taxon>
        <taxon>Bacillati</taxon>
        <taxon>Actinomycetota</taxon>
        <taxon>Actinomycetes</taxon>
        <taxon>Propionibacteriales</taxon>
        <taxon>Nocardioidaceae</taxon>
        <taxon>Nocardioides</taxon>
    </lineage>
</organism>
<dbReference type="Proteomes" id="UP000649289">
    <property type="component" value="Unassembled WGS sequence"/>
</dbReference>
<name>A0ABR8MIC9_9ACTN</name>
<dbReference type="Pfam" id="PF01844">
    <property type="entry name" value="HNH"/>
    <property type="match status" value="1"/>
</dbReference>
<evidence type="ECO:0000256" key="1">
    <source>
        <dbReference type="ARBA" id="ARBA00023450"/>
    </source>
</evidence>
<evidence type="ECO:0000313" key="5">
    <source>
        <dbReference type="Proteomes" id="UP000649289"/>
    </source>
</evidence>
<dbReference type="Gene3D" id="1.10.30.50">
    <property type="match status" value="1"/>
</dbReference>
<evidence type="ECO:0000313" key="4">
    <source>
        <dbReference type="EMBL" id="MBD3913864.1"/>
    </source>
</evidence>
<keyword evidence="5" id="KW-1185">Reference proteome</keyword>
<reference evidence="4 5" key="1">
    <citation type="submission" date="2020-09" db="EMBL/GenBank/DDBJ databases">
        <title>novel species in genus Nocardioides.</title>
        <authorList>
            <person name="Zhang G."/>
        </authorList>
    </citation>
    <scope>NUCLEOTIDE SEQUENCE [LARGE SCALE GENOMIC DNA]</scope>
    <source>
        <strain evidence="4 5">19197</strain>
    </source>
</reference>
<gene>
    <name evidence="4" type="ORF">IEZ25_04500</name>
</gene>
<dbReference type="SMART" id="SM00507">
    <property type="entry name" value="HNHc"/>
    <property type="match status" value="1"/>
</dbReference>
<accession>A0ABR8MIC9</accession>
<sequence>MSAVPIEPSHHESWRAPGTEPPASVLVGDVVQRLASVLSDLGELSLGALADGDVVRLLDATTTASSRLTREVCRTAAEADRRRLGDATGARHTHQWWAGRSHHTQATAARLTALGRALEADVHAPTGRALADGGLRVEQARVIVRAVDAIPAKVRTPDGEVRIIDAAVRDKARDHLLKAATEHDAKALRRLGKRILDVVAPELGEAQEAALLAAEEARAYAVAELVLHDDGAGRCHGRFTVPSHVGTILKRHLLALANPARHTDVELHDESGEWKPLHRRLGEALVEYVERYPREATPQTAGVNATVVITMSLEQLLCESATALLDDGTRMSAGQARRLACEAGIVPAVLGSRSRPLDLGRTARLFTQAQRTALGLRDGGCTAKGCETTASGCHAHHDIPWSRRGPTDLANGRLLCPRHHRVAHDARYAMTVHADNAVSFTRRT</sequence>
<protein>
    <submittedName>
        <fullName evidence="4">DUF222 domain-containing protein</fullName>
    </submittedName>
</protein>
<comment type="caution">
    <text evidence="4">The sequence shown here is derived from an EMBL/GenBank/DDBJ whole genome shotgun (WGS) entry which is preliminary data.</text>
</comment>